<dbReference type="GO" id="GO:0006271">
    <property type="term" value="P:DNA strand elongation involved in DNA replication"/>
    <property type="evidence" value="ECO:0007669"/>
    <property type="project" value="TreeGrafter"/>
</dbReference>
<dbReference type="EMBL" id="FZQP02003322">
    <property type="protein sequence ID" value="VVC97754.1"/>
    <property type="molecule type" value="Genomic_DNA"/>
</dbReference>
<feature type="compositionally biased region" description="Basic and acidic residues" evidence="5">
    <location>
        <begin position="411"/>
        <end position="435"/>
    </location>
</feature>
<dbReference type="PANTHER" id="PTHR17598:SF13">
    <property type="entry name" value="DNA POLYMERASE DELTA SUBUNIT 3"/>
    <property type="match status" value="1"/>
</dbReference>
<dbReference type="AlphaFoldDB" id="A0A5E4QJM0"/>
<evidence type="ECO:0000313" key="6">
    <source>
        <dbReference type="EMBL" id="VVC97754.1"/>
    </source>
</evidence>
<reference evidence="6 7" key="1">
    <citation type="submission" date="2017-07" db="EMBL/GenBank/DDBJ databases">
        <authorList>
            <person name="Talla V."/>
            <person name="Backstrom N."/>
        </authorList>
    </citation>
    <scope>NUCLEOTIDE SEQUENCE [LARGE SCALE GENOMIC DNA]</scope>
</reference>
<evidence type="ECO:0000256" key="5">
    <source>
        <dbReference type="SAM" id="MobiDB-lite"/>
    </source>
</evidence>
<dbReference type="GO" id="GO:1904161">
    <property type="term" value="P:DNA synthesis involved in UV-damage excision repair"/>
    <property type="evidence" value="ECO:0007669"/>
    <property type="project" value="TreeGrafter"/>
</dbReference>
<dbReference type="GO" id="GO:0003887">
    <property type="term" value="F:DNA-directed DNA polymerase activity"/>
    <property type="evidence" value="ECO:0007669"/>
    <property type="project" value="TreeGrafter"/>
</dbReference>
<gene>
    <name evidence="6" type="ORF">LSINAPIS_LOCUS8970</name>
</gene>
<proteinExistence type="predicted"/>
<keyword evidence="4" id="KW-0539">Nucleus</keyword>
<feature type="region of interest" description="Disordered" evidence="5">
    <location>
        <begin position="411"/>
        <end position="462"/>
    </location>
</feature>
<dbReference type="PANTHER" id="PTHR17598">
    <property type="entry name" value="DNA POLYMERASE DELTA SUBUNIT 3"/>
    <property type="match status" value="1"/>
</dbReference>
<feature type="region of interest" description="Disordered" evidence="5">
    <location>
        <begin position="330"/>
        <end position="371"/>
    </location>
</feature>
<dbReference type="InterPro" id="IPR041913">
    <property type="entry name" value="POLD3_sf"/>
</dbReference>
<evidence type="ECO:0000256" key="2">
    <source>
        <dbReference type="ARBA" id="ARBA00017589"/>
    </source>
</evidence>
<evidence type="ECO:0000256" key="3">
    <source>
        <dbReference type="ARBA" id="ARBA00022705"/>
    </source>
</evidence>
<dbReference type="InterPro" id="IPR019038">
    <property type="entry name" value="POLD3"/>
</dbReference>
<evidence type="ECO:0000256" key="1">
    <source>
        <dbReference type="ARBA" id="ARBA00004123"/>
    </source>
</evidence>
<keyword evidence="3" id="KW-0235">DNA replication</keyword>
<dbReference type="GO" id="GO:0006297">
    <property type="term" value="P:nucleotide-excision repair, DNA gap filling"/>
    <property type="evidence" value="ECO:0007669"/>
    <property type="project" value="TreeGrafter"/>
</dbReference>
<dbReference type="Gene3D" id="3.90.1030.20">
    <property type="entry name" value="DNA polymerase delta, p66 (Cdc27) subunit, wHTH domain"/>
    <property type="match status" value="1"/>
</dbReference>
<dbReference type="GO" id="GO:0043625">
    <property type="term" value="C:delta DNA polymerase complex"/>
    <property type="evidence" value="ECO:0007669"/>
    <property type="project" value="InterPro"/>
</dbReference>
<accession>A0A5E4QJM0</accession>
<organism evidence="6 7">
    <name type="scientific">Leptidea sinapis</name>
    <dbReference type="NCBI Taxonomy" id="189913"/>
    <lineage>
        <taxon>Eukaryota</taxon>
        <taxon>Metazoa</taxon>
        <taxon>Ecdysozoa</taxon>
        <taxon>Arthropoda</taxon>
        <taxon>Hexapoda</taxon>
        <taxon>Insecta</taxon>
        <taxon>Pterygota</taxon>
        <taxon>Neoptera</taxon>
        <taxon>Endopterygota</taxon>
        <taxon>Lepidoptera</taxon>
        <taxon>Glossata</taxon>
        <taxon>Ditrysia</taxon>
        <taxon>Papilionoidea</taxon>
        <taxon>Pieridae</taxon>
        <taxon>Dismorphiinae</taxon>
        <taxon>Leptidea</taxon>
    </lineage>
</organism>
<protein>
    <recommendedName>
        <fullName evidence="2">DNA polymerase delta subunit 3</fullName>
    </recommendedName>
</protein>
<sequence>MEIEDDISTYINSLKDMILDEDKLVTYLSLSKDLCIHVNKSKTLLSSFLKNIRNDKPNVKFNVNYLVSGLIDNNTAKVTLCNEDTLDDIRKTFTNIFYSHIYSINKGNPNIDQTAYVNINKYDDFNLCSGIIKNNNNKRSSNEISTLKSSSQDKINTKPNISNVINEDTRTKQNKNTPKGISGFFNKQNGNVKKKISQDKSVENIIPKEEKDVVKRDKDEEKMEVEEDNIFDKNLENKIKKENCYNDKGISGFFNKQNGNVKKKTSLDKSVENIIPKEEKDVVKRDKDEEKMEVEEDNILDKNLENKIKKENGYDENKVLNHIKKNSKVDRKRKRLLHVSDTESEEDQDTVLGENSAATVQESDDEIPGTPVANIKITNGIVNAKKKRKIVDKTYMGDDGYIHTKREEIYESCSDTEKESPKKEIKKASPKESPIKAKTSKKKISPPQKGKQQTLMNFFKKK</sequence>
<evidence type="ECO:0000256" key="4">
    <source>
        <dbReference type="ARBA" id="ARBA00023242"/>
    </source>
</evidence>
<dbReference type="Proteomes" id="UP000324832">
    <property type="component" value="Unassembled WGS sequence"/>
</dbReference>
<comment type="subcellular location">
    <subcellularLocation>
        <location evidence="1">Nucleus</location>
    </subcellularLocation>
</comment>
<keyword evidence="7" id="KW-1185">Reference proteome</keyword>
<name>A0A5E4QJM0_9NEOP</name>
<dbReference type="Pfam" id="PF09507">
    <property type="entry name" value="CDC27"/>
    <property type="match status" value="1"/>
</dbReference>
<evidence type="ECO:0000313" key="7">
    <source>
        <dbReference type="Proteomes" id="UP000324832"/>
    </source>
</evidence>